<accession>A0ABN7B8B5</accession>
<protein>
    <submittedName>
        <fullName evidence="2">Uncharacterized protein</fullName>
    </submittedName>
</protein>
<evidence type="ECO:0000313" key="3">
    <source>
        <dbReference type="Proteomes" id="UP001307889"/>
    </source>
</evidence>
<dbReference type="EMBL" id="AP028919">
    <property type="protein sequence ID" value="BES99902.1"/>
    <property type="molecule type" value="Genomic_DNA"/>
</dbReference>
<evidence type="ECO:0000313" key="2">
    <source>
        <dbReference type="EMBL" id="BES99902.1"/>
    </source>
</evidence>
<keyword evidence="3" id="KW-1185">Reference proteome</keyword>
<dbReference type="Proteomes" id="UP001307889">
    <property type="component" value="Chromosome 11"/>
</dbReference>
<feature type="signal peptide" evidence="1">
    <location>
        <begin position="1"/>
        <end position="17"/>
    </location>
</feature>
<evidence type="ECO:0000256" key="1">
    <source>
        <dbReference type="SAM" id="SignalP"/>
    </source>
</evidence>
<organism evidence="2 3">
    <name type="scientific">Nesidiocoris tenuis</name>
    <dbReference type="NCBI Taxonomy" id="355587"/>
    <lineage>
        <taxon>Eukaryota</taxon>
        <taxon>Metazoa</taxon>
        <taxon>Ecdysozoa</taxon>
        <taxon>Arthropoda</taxon>
        <taxon>Hexapoda</taxon>
        <taxon>Insecta</taxon>
        <taxon>Pterygota</taxon>
        <taxon>Neoptera</taxon>
        <taxon>Paraneoptera</taxon>
        <taxon>Hemiptera</taxon>
        <taxon>Heteroptera</taxon>
        <taxon>Panheteroptera</taxon>
        <taxon>Cimicomorpha</taxon>
        <taxon>Miridae</taxon>
        <taxon>Dicyphina</taxon>
        <taxon>Nesidiocoris</taxon>
    </lineage>
</organism>
<sequence>MILHAGLLLCLIEVAQPNQFLSKDEVLPWLIQLEMKSAGESKFFMGSLIAYRSIVTCCWCITPINPKVKTMHRSIQAELETVEARAALDSHFKEYQVC</sequence>
<reference evidence="2 3" key="1">
    <citation type="submission" date="2023-09" db="EMBL/GenBank/DDBJ databases">
        <title>Nesidiocoris tenuis whole genome shotgun sequence.</title>
        <authorList>
            <person name="Shibata T."/>
            <person name="Shimoda M."/>
            <person name="Kobayashi T."/>
            <person name="Uehara T."/>
        </authorList>
    </citation>
    <scope>NUCLEOTIDE SEQUENCE [LARGE SCALE GENOMIC DNA]</scope>
    <source>
        <strain evidence="2 3">Japan</strain>
    </source>
</reference>
<name>A0ABN7B8B5_9HEMI</name>
<feature type="chain" id="PRO_5047513882" evidence="1">
    <location>
        <begin position="18"/>
        <end position="98"/>
    </location>
</feature>
<proteinExistence type="predicted"/>
<gene>
    <name evidence="2" type="ORF">NTJ_12719</name>
</gene>
<keyword evidence="1" id="KW-0732">Signal</keyword>